<feature type="compositionally biased region" description="Low complexity" evidence="1">
    <location>
        <begin position="153"/>
        <end position="172"/>
    </location>
</feature>
<name>A0AAD5YJ56_9APHY</name>
<gene>
    <name evidence="3" type="ORF">NLI96_g5252</name>
</gene>
<reference evidence="3" key="1">
    <citation type="submission" date="2022-07" db="EMBL/GenBank/DDBJ databases">
        <title>Genome Sequence of Physisporinus lineatus.</title>
        <authorList>
            <person name="Buettner E."/>
        </authorList>
    </citation>
    <scope>NUCLEOTIDE SEQUENCE</scope>
    <source>
        <strain evidence="3">VT162</strain>
    </source>
</reference>
<feature type="compositionally biased region" description="Polar residues" evidence="1">
    <location>
        <begin position="136"/>
        <end position="150"/>
    </location>
</feature>
<dbReference type="GO" id="GO:0005524">
    <property type="term" value="F:ATP binding"/>
    <property type="evidence" value="ECO:0007669"/>
    <property type="project" value="InterPro"/>
</dbReference>
<organism evidence="3 4">
    <name type="scientific">Meripilus lineatus</name>
    <dbReference type="NCBI Taxonomy" id="2056292"/>
    <lineage>
        <taxon>Eukaryota</taxon>
        <taxon>Fungi</taxon>
        <taxon>Dikarya</taxon>
        <taxon>Basidiomycota</taxon>
        <taxon>Agaricomycotina</taxon>
        <taxon>Agaricomycetes</taxon>
        <taxon>Polyporales</taxon>
        <taxon>Meripilaceae</taxon>
        <taxon>Meripilus</taxon>
    </lineage>
</organism>
<dbReference type="PANTHER" id="PTHR44329:SF214">
    <property type="entry name" value="PROTEIN KINASE DOMAIN-CONTAINING PROTEIN"/>
    <property type="match status" value="1"/>
</dbReference>
<feature type="region of interest" description="Disordered" evidence="1">
    <location>
        <begin position="61"/>
        <end position="90"/>
    </location>
</feature>
<dbReference type="Gene3D" id="1.10.510.10">
    <property type="entry name" value="Transferase(Phosphotransferase) domain 1"/>
    <property type="match status" value="2"/>
</dbReference>
<evidence type="ECO:0000259" key="2">
    <source>
        <dbReference type="PROSITE" id="PS50011"/>
    </source>
</evidence>
<dbReference type="InterPro" id="IPR000719">
    <property type="entry name" value="Prot_kinase_dom"/>
</dbReference>
<dbReference type="SUPFAM" id="SSF56112">
    <property type="entry name" value="Protein kinase-like (PK-like)"/>
    <property type="match status" value="1"/>
</dbReference>
<dbReference type="InterPro" id="IPR011009">
    <property type="entry name" value="Kinase-like_dom_sf"/>
</dbReference>
<evidence type="ECO:0000313" key="4">
    <source>
        <dbReference type="Proteomes" id="UP001212997"/>
    </source>
</evidence>
<feature type="region of interest" description="Disordered" evidence="1">
    <location>
        <begin position="126"/>
        <end position="181"/>
    </location>
</feature>
<feature type="domain" description="Protein kinase" evidence="2">
    <location>
        <begin position="315"/>
        <end position="578"/>
    </location>
</feature>
<keyword evidence="4" id="KW-1185">Reference proteome</keyword>
<feature type="compositionally biased region" description="Low complexity" evidence="1">
    <location>
        <begin position="72"/>
        <end position="88"/>
    </location>
</feature>
<dbReference type="Proteomes" id="UP001212997">
    <property type="component" value="Unassembled WGS sequence"/>
</dbReference>
<protein>
    <recommendedName>
        <fullName evidence="2">Protein kinase domain-containing protein</fullName>
    </recommendedName>
</protein>
<dbReference type="InterPro" id="IPR051681">
    <property type="entry name" value="Ser/Thr_Kinases-Pseudokinases"/>
</dbReference>
<comment type="caution">
    <text evidence="3">The sequence shown here is derived from an EMBL/GenBank/DDBJ whole genome shotgun (WGS) entry which is preliminary data.</text>
</comment>
<accession>A0AAD5YJ56</accession>
<dbReference type="PROSITE" id="PS50011">
    <property type="entry name" value="PROTEIN_KINASE_DOM"/>
    <property type="match status" value="1"/>
</dbReference>
<evidence type="ECO:0000256" key="1">
    <source>
        <dbReference type="SAM" id="MobiDB-lite"/>
    </source>
</evidence>
<dbReference type="AlphaFoldDB" id="A0AAD5YJ56"/>
<dbReference type="Pfam" id="PF00069">
    <property type="entry name" value="Pkinase"/>
    <property type="match status" value="1"/>
</dbReference>
<proteinExistence type="predicted"/>
<sequence>MWPFSPSIVRALFNGIPLDEEPTIKKELRGEEKRWRSMVDDVCEGNQDLTDIRNAISEMRHRRKKEFRNQQTASGGSTSAPSSPIATSEGIQNAQVVSTPLVESPRPLSPTPLVSIPPQASLPVVPQEVATHPRSESLQSPSPIRSTLITHETGVPGPRPAATTAPASTPPEADTRPLSPAVRPAICNPHIPGPIGRCSDLCQEIAMITLVISGKPSSPTLQPGFEPSQMKSVQAAIASRANEKDLMKFCPSRCEGQPRLDLMQWMLDNQADWPSNPSAAVVHAQIRQRLRKLIQQFASQSGRLPSSLYLEGVTCGDLNSQFGGSFADITVGQYRSQQVALKRLRLFQNTSTEDAEKLKKRLHHELLVWKNLRNPNILPMLGIDQTINPRNPSMVLPWMNKGSVRFYLKNRTEDDQFDFEALEVIVRKWDNVLVDGDDNIRLADFGLAVLIQQAQGSIGYGSTRGGNPRWLSPELIEPEQFPGQDQSRRPTKASDIYSFACVCIELYTKQEPFGGQFVDGQITRQVMAGTRPSRPTFLGREGKVMDDTLWSLLTRCWAHNPEGRPTADLLVEKISLWLSQYP</sequence>
<dbReference type="GO" id="GO:0004674">
    <property type="term" value="F:protein serine/threonine kinase activity"/>
    <property type="evidence" value="ECO:0007669"/>
    <property type="project" value="TreeGrafter"/>
</dbReference>
<evidence type="ECO:0000313" key="3">
    <source>
        <dbReference type="EMBL" id="KAJ3485001.1"/>
    </source>
</evidence>
<dbReference type="PANTHER" id="PTHR44329">
    <property type="entry name" value="SERINE/THREONINE-PROTEIN KINASE TNNI3K-RELATED"/>
    <property type="match status" value="1"/>
</dbReference>
<dbReference type="EMBL" id="JANAWD010000168">
    <property type="protein sequence ID" value="KAJ3485001.1"/>
    <property type="molecule type" value="Genomic_DNA"/>
</dbReference>